<reference evidence="1" key="2">
    <citation type="submission" date="2018-08" db="UniProtKB">
        <authorList>
            <consortium name="EnsemblPlants"/>
        </authorList>
    </citation>
    <scope>IDENTIFICATION</scope>
    <source>
        <strain evidence="1">Yugu1</strain>
    </source>
</reference>
<reference evidence="2" key="1">
    <citation type="journal article" date="2012" name="Nat. Biotechnol.">
        <title>Reference genome sequence of the model plant Setaria.</title>
        <authorList>
            <person name="Bennetzen J.L."/>
            <person name="Schmutz J."/>
            <person name="Wang H."/>
            <person name="Percifield R."/>
            <person name="Hawkins J."/>
            <person name="Pontaroli A.C."/>
            <person name="Estep M."/>
            <person name="Feng L."/>
            <person name="Vaughn J.N."/>
            <person name="Grimwood J."/>
            <person name="Jenkins J."/>
            <person name="Barry K."/>
            <person name="Lindquist E."/>
            <person name="Hellsten U."/>
            <person name="Deshpande S."/>
            <person name="Wang X."/>
            <person name="Wu X."/>
            <person name="Mitros T."/>
            <person name="Triplett J."/>
            <person name="Yang X."/>
            <person name="Ye C.Y."/>
            <person name="Mauro-Herrera M."/>
            <person name="Wang L."/>
            <person name="Li P."/>
            <person name="Sharma M."/>
            <person name="Sharma R."/>
            <person name="Ronald P.C."/>
            <person name="Panaud O."/>
            <person name="Kellogg E.A."/>
            <person name="Brutnell T.P."/>
            <person name="Doust A.N."/>
            <person name="Tuskan G.A."/>
            <person name="Rokhsar D."/>
            <person name="Devos K.M."/>
        </authorList>
    </citation>
    <scope>NUCLEOTIDE SEQUENCE [LARGE SCALE GENOMIC DNA]</scope>
    <source>
        <strain evidence="2">cv. Yugu1</strain>
    </source>
</reference>
<dbReference type="AlphaFoldDB" id="K3ZZ07"/>
<dbReference type="InParanoid" id="K3ZZ07"/>
<sequence length="52" mass="5796">MSILMIGSGQTRWFCVRGHAARKWILVDGETRNWTPDKNGCTVARMGMIGSV</sequence>
<dbReference type="HOGENOM" id="CLU_3090864_0_0_1"/>
<dbReference type="Proteomes" id="UP000004995">
    <property type="component" value="Unassembled WGS sequence"/>
</dbReference>
<protein>
    <submittedName>
        <fullName evidence="1">Uncharacterized protein</fullName>
    </submittedName>
</protein>
<evidence type="ECO:0000313" key="1">
    <source>
        <dbReference type="EnsemblPlants" id="KQL24527"/>
    </source>
</evidence>
<dbReference type="Gramene" id="KQL24527">
    <property type="protein sequence ID" value="KQL24527"/>
    <property type="gene ID" value="SETIT_031839mg"/>
</dbReference>
<name>K3ZZ07_SETIT</name>
<dbReference type="EMBL" id="AGNK02001093">
    <property type="status" value="NOT_ANNOTATED_CDS"/>
    <property type="molecule type" value="Genomic_DNA"/>
</dbReference>
<keyword evidence="2" id="KW-1185">Reference proteome</keyword>
<accession>K3ZZ07</accession>
<proteinExistence type="predicted"/>
<dbReference type="EnsemblPlants" id="KQL24527">
    <property type="protein sequence ID" value="KQL24527"/>
    <property type="gene ID" value="SETIT_031839mg"/>
</dbReference>
<organism evidence="1 2">
    <name type="scientific">Setaria italica</name>
    <name type="common">Foxtail millet</name>
    <name type="synonym">Panicum italicum</name>
    <dbReference type="NCBI Taxonomy" id="4555"/>
    <lineage>
        <taxon>Eukaryota</taxon>
        <taxon>Viridiplantae</taxon>
        <taxon>Streptophyta</taxon>
        <taxon>Embryophyta</taxon>
        <taxon>Tracheophyta</taxon>
        <taxon>Spermatophyta</taxon>
        <taxon>Magnoliopsida</taxon>
        <taxon>Liliopsida</taxon>
        <taxon>Poales</taxon>
        <taxon>Poaceae</taxon>
        <taxon>PACMAD clade</taxon>
        <taxon>Panicoideae</taxon>
        <taxon>Panicodae</taxon>
        <taxon>Paniceae</taxon>
        <taxon>Cenchrinae</taxon>
        <taxon>Setaria</taxon>
    </lineage>
</organism>
<evidence type="ECO:0000313" key="2">
    <source>
        <dbReference type="Proteomes" id="UP000004995"/>
    </source>
</evidence>